<dbReference type="PANTHER" id="PTHR19134">
    <property type="entry name" value="RECEPTOR-TYPE TYROSINE-PROTEIN PHOSPHATASE"/>
    <property type="match status" value="1"/>
</dbReference>
<keyword evidence="9" id="KW-1185">Reference proteome</keyword>
<dbReference type="EMBL" id="VXIV02001986">
    <property type="protein sequence ID" value="KAF6028141.1"/>
    <property type="molecule type" value="Genomic_DNA"/>
</dbReference>
<dbReference type="InterPro" id="IPR000242">
    <property type="entry name" value="PTP_cat"/>
</dbReference>
<dbReference type="PROSITE" id="PS50056">
    <property type="entry name" value="TYR_PHOSPHATASE_2"/>
    <property type="match status" value="1"/>
</dbReference>
<name>A0A7J7JR46_BUGNE</name>
<feature type="compositionally biased region" description="Polar residues" evidence="5">
    <location>
        <begin position="32"/>
        <end position="47"/>
    </location>
</feature>
<dbReference type="PRINTS" id="PR00700">
    <property type="entry name" value="PRTYPHPHTASE"/>
</dbReference>
<dbReference type="SMART" id="SM00404">
    <property type="entry name" value="PTPc_motif"/>
    <property type="match status" value="1"/>
</dbReference>
<dbReference type="Pfam" id="PF00102">
    <property type="entry name" value="Y_phosphatase"/>
    <property type="match status" value="1"/>
</dbReference>
<evidence type="ECO:0000259" key="6">
    <source>
        <dbReference type="PROSITE" id="PS50055"/>
    </source>
</evidence>
<dbReference type="InterPro" id="IPR016130">
    <property type="entry name" value="Tyr_Pase_AS"/>
</dbReference>
<dbReference type="SUPFAM" id="SSF52799">
    <property type="entry name" value="(Phosphotyrosine protein) phosphatases II"/>
    <property type="match status" value="1"/>
</dbReference>
<dbReference type="PANTHER" id="PTHR19134:SF449">
    <property type="entry name" value="TYROSINE-PROTEIN PHOSPHATASE 1"/>
    <property type="match status" value="1"/>
</dbReference>
<keyword evidence="3" id="KW-0904">Protein phosphatase</keyword>
<dbReference type="InterPro" id="IPR000387">
    <property type="entry name" value="Tyr_Pase_dom"/>
</dbReference>
<dbReference type="InterPro" id="IPR029021">
    <property type="entry name" value="Prot-tyrosine_phosphatase-like"/>
</dbReference>
<accession>A0A7J7JR46</accession>
<dbReference type="PROSITE" id="PS00383">
    <property type="entry name" value="TYR_PHOSPHATASE_1"/>
    <property type="match status" value="1"/>
</dbReference>
<feature type="domain" description="Tyrosine specific protein phosphatases" evidence="7">
    <location>
        <begin position="202"/>
        <end position="276"/>
    </location>
</feature>
<keyword evidence="2" id="KW-0378">Hydrolase</keyword>
<evidence type="ECO:0000256" key="4">
    <source>
        <dbReference type="ARBA" id="ARBA00051722"/>
    </source>
</evidence>
<dbReference type="AlphaFoldDB" id="A0A7J7JR46"/>
<feature type="region of interest" description="Disordered" evidence="5">
    <location>
        <begin position="28"/>
        <end position="47"/>
    </location>
</feature>
<comment type="catalytic activity">
    <reaction evidence="4">
        <text>O-phospho-L-tyrosyl-[protein] + H2O = L-tyrosyl-[protein] + phosphate</text>
        <dbReference type="Rhea" id="RHEA:10684"/>
        <dbReference type="Rhea" id="RHEA-COMP:10136"/>
        <dbReference type="Rhea" id="RHEA-COMP:20101"/>
        <dbReference type="ChEBI" id="CHEBI:15377"/>
        <dbReference type="ChEBI" id="CHEBI:43474"/>
        <dbReference type="ChEBI" id="CHEBI:46858"/>
        <dbReference type="ChEBI" id="CHEBI:61978"/>
        <dbReference type="EC" id="3.1.3.48"/>
    </reaction>
</comment>
<protein>
    <recommendedName>
        <fullName evidence="1">protein-tyrosine-phosphatase</fullName>
        <ecNumber evidence="1">3.1.3.48</ecNumber>
    </recommendedName>
</protein>
<evidence type="ECO:0000259" key="7">
    <source>
        <dbReference type="PROSITE" id="PS50056"/>
    </source>
</evidence>
<proteinExistence type="predicted"/>
<evidence type="ECO:0000256" key="5">
    <source>
        <dbReference type="SAM" id="MobiDB-lite"/>
    </source>
</evidence>
<organism evidence="8 9">
    <name type="scientific">Bugula neritina</name>
    <name type="common">Brown bryozoan</name>
    <name type="synonym">Sertularia neritina</name>
    <dbReference type="NCBI Taxonomy" id="10212"/>
    <lineage>
        <taxon>Eukaryota</taxon>
        <taxon>Metazoa</taxon>
        <taxon>Spiralia</taxon>
        <taxon>Lophotrochozoa</taxon>
        <taxon>Bryozoa</taxon>
        <taxon>Gymnolaemata</taxon>
        <taxon>Cheilostomatida</taxon>
        <taxon>Flustrina</taxon>
        <taxon>Buguloidea</taxon>
        <taxon>Bugulidae</taxon>
        <taxon>Bugula</taxon>
    </lineage>
</organism>
<dbReference type="Gene3D" id="3.90.190.10">
    <property type="entry name" value="Protein tyrosine phosphatase superfamily"/>
    <property type="match status" value="1"/>
</dbReference>
<comment type="caution">
    <text evidence="8">The sequence shown here is derived from an EMBL/GenBank/DDBJ whole genome shotgun (WGS) entry which is preliminary data.</text>
</comment>
<evidence type="ECO:0000256" key="3">
    <source>
        <dbReference type="ARBA" id="ARBA00022912"/>
    </source>
</evidence>
<evidence type="ECO:0000256" key="1">
    <source>
        <dbReference type="ARBA" id="ARBA00013064"/>
    </source>
</evidence>
<evidence type="ECO:0000313" key="8">
    <source>
        <dbReference type="EMBL" id="KAF6028141.1"/>
    </source>
</evidence>
<dbReference type="PROSITE" id="PS50055">
    <property type="entry name" value="TYR_PHOSPHATASE_PTP"/>
    <property type="match status" value="1"/>
</dbReference>
<sequence>MCGSYWSITIHTGGCGCRGDRHIMKRRENKKPLNSSNNNISLTPVRPTASSSEFESWSGQGLYPADDSRVILERETEEESDFINASYISGYAPGSPKFIASQGPTAATIDDFWLMIWQQKTSSVVMVTNVVEERKHKCDQYWPDDTSTELRYGDITVSMVSADEWADYMVRMLKVEKDGEVRTVKQYHYTSWPDHGVPDSMSPFIFFYKRVKIETAKTTTPIVVHCSAGVGRTGTFIAMNNLLEQAKVEERVNFHQCVKKMRTCRPSMVQTEDQYVFLHQVVSEYLITKEFFCSPSAFAQQTG</sequence>
<dbReference type="InterPro" id="IPR003595">
    <property type="entry name" value="Tyr_Pase_cat"/>
</dbReference>
<evidence type="ECO:0000256" key="2">
    <source>
        <dbReference type="ARBA" id="ARBA00022801"/>
    </source>
</evidence>
<evidence type="ECO:0000313" key="9">
    <source>
        <dbReference type="Proteomes" id="UP000593567"/>
    </source>
</evidence>
<dbReference type="SMART" id="SM00194">
    <property type="entry name" value="PTPc"/>
    <property type="match status" value="1"/>
</dbReference>
<dbReference type="InterPro" id="IPR050348">
    <property type="entry name" value="Protein-Tyr_Phosphatase"/>
</dbReference>
<dbReference type="EC" id="3.1.3.48" evidence="1"/>
<dbReference type="GO" id="GO:0004725">
    <property type="term" value="F:protein tyrosine phosphatase activity"/>
    <property type="evidence" value="ECO:0007669"/>
    <property type="project" value="UniProtKB-EC"/>
</dbReference>
<feature type="domain" description="Tyrosine-protein phosphatase" evidence="6">
    <location>
        <begin position="62"/>
        <end position="285"/>
    </location>
</feature>
<gene>
    <name evidence="8" type="ORF">EB796_013539</name>
</gene>
<reference evidence="8" key="1">
    <citation type="submission" date="2020-06" db="EMBL/GenBank/DDBJ databases">
        <title>Draft genome of Bugula neritina, a colonial animal packing powerful symbionts and potential medicines.</title>
        <authorList>
            <person name="Rayko M."/>
        </authorList>
    </citation>
    <scope>NUCLEOTIDE SEQUENCE [LARGE SCALE GENOMIC DNA]</scope>
    <source>
        <strain evidence="8">Kwan_BN1</strain>
    </source>
</reference>
<dbReference type="FunFam" id="3.90.190.10:FF:000102">
    <property type="entry name" value="Receptor-type tyrosine-protein phosphatase"/>
    <property type="match status" value="1"/>
</dbReference>
<dbReference type="Proteomes" id="UP000593567">
    <property type="component" value="Unassembled WGS sequence"/>
</dbReference>
<dbReference type="CDD" id="cd00047">
    <property type="entry name" value="PTPc"/>
    <property type="match status" value="1"/>
</dbReference>
<dbReference type="OrthoDB" id="9979034at2759"/>